<feature type="domain" description="Reverse transcriptase Ty1/copia-type" evidence="3">
    <location>
        <begin position="742"/>
        <end position="854"/>
    </location>
</feature>
<evidence type="ECO:0000256" key="2">
    <source>
        <dbReference type="SAM" id="MobiDB-lite"/>
    </source>
</evidence>
<feature type="region of interest" description="Disordered" evidence="2">
    <location>
        <begin position="625"/>
        <end position="647"/>
    </location>
</feature>
<dbReference type="EMBL" id="JAHUZN010000003">
    <property type="protein sequence ID" value="KAG8499008.1"/>
    <property type="molecule type" value="Genomic_DNA"/>
</dbReference>
<feature type="region of interest" description="Disordered" evidence="2">
    <location>
        <begin position="180"/>
        <end position="204"/>
    </location>
</feature>
<feature type="domain" description="GAG-pre-integrase" evidence="4">
    <location>
        <begin position="414"/>
        <end position="475"/>
    </location>
</feature>
<dbReference type="GO" id="GO:0004190">
    <property type="term" value="F:aspartic-type endopeptidase activity"/>
    <property type="evidence" value="ECO:0007669"/>
    <property type="project" value="UniProtKB-KW"/>
</dbReference>
<feature type="domain" description="Reverse transcriptase Ty1/copia-type" evidence="3">
    <location>
        <begin position="858"/>
        <end position="956"/>
    </location>
</feature>
<evidence type="ECO:0000259" key="5">
    <source>
        <dbReference type="Pfam" id="PF22936"/>
    </source>
</evidence>
<dbReference type="PANTHER" id="PTHR11439">
    <property type="entry name" value="GAG-POL-RELATED RETROTRANSPOSON"/>
    <property type="match status" value="1"/>
</dbReference>
<dbReference type="InterPro" id="IPR013103">
    <property type="entry name" value="RVT_2"/>
</dbReference>
<dbReference type="InterPro" id="IPR025724">
    <property type="entry name" value="GAG-pre-integrase_dom"/>
</dbReference>
<evidence type="ECO:0000313" key="7">
    <source>
        <dbReference type="EMBL" id="KAG8499008.1"/>
    </source>
</evidence>
<dbReference type="PANTHER" id="PTHR11439:SF455">
    <property type="entry name" value="RLK (RECEPTOR-LIKE PROTEIN KINASE) 8, PUTATIVE-RELATED"/>
    <property type="match status" value="1"/>
</dbReference>
<dbReference type="SUPFAM" id="SSF56672">
    <property type="entry name" value="DNA/RNA polymerases"/>
    <property type="match status" value="1"/>
</dbReference>
<dbReference type="InterPro" id="IPR057670">
    <property type="entry name" value="SH3_retrovirus"/>
</dbReference>
<evidence type="ECO:0000313" key="8">
    <source>
        <dbReference type="Proteomes" id="UP000701853"/>
    </source>
</evidence>
<gene>
    <name evidence="7" type="ORF">CXB51_005388</name>
</gene>
<comment type="caution">
    <text evidence="7">The sequence shown here is derived from an EMBL/GenBank/DDBJ whole genome shotgun (WGS) entry which is preliminary data.</text>
</comment>
<feature type="domain" description="Retroviral polymerase SH3-like" evidence="6">
    <location>
        <begin position="567"/>
        <end position="614"/>
    </location>
</feature>
<keyword evidence="1" id="KW-0378">Hydrolase</keyword>
<dbReference type="Pfam" id="PF22936">
    <property type="entry name" value="Pol_BBD"/>
    <property type="match status" value="1"/>
</dbReference>
<dbReference type="Pfam" id="PF07727">
    <property type="entry name" value="RVT_2"/>
    <property type="match status" value="2"/>
</dbReference>
<accession>A0A8J5YYG7</accession>
<dbReference type="Proteomes" id="UP000701853">
    <property type="component" value="Chromosome 3"/>
</dbReference>
<keyword evidence="1" id="KW-0064">Aspartyl protease</keyword>
<dbReference type="OrthoDB" id="414945at2759"/>
<reference evidence="7 8" key="1">
    <citation type="journal article" date="2021" name="bioRxiv">
        <title>The Gossypium anomalum genome as a resource for cotton improvement and evolutionary analysis of hybrid incompatibility.</title>
        <authorList>
            <person name="Grover C.E."/>
            <person name="Yuan D."/>
            <person name="Arick M.A."/>
            <person name="Miller E.R."/>
            <person name="Hu G."/>
            <person name="Peterson D.G."/>
            <person name="Wendel J.F."/>
            <person name="Udall J.A."/>
        </authorList>
    </citation>
    <scope>NUCLEOTIDE SEQUENCE [LARGE SCALE GENOMIC DNA]</scope>
    <source>
        <strain evidence="7">JFW-Udall</strain>
        <tissue evidence="7">Leaf</tissue>
    </source>
</reference>
<protein>
    <submittedName>
        <fullName evidence="7">Uncharacterized protein</fullName>
    </submittedName>
</protein>
<keyword evidence="1" id="KW-0645">Protease</keyword>
<feature type="domain" description="Retrovirus-related Pol polyprotein from transposon TNT 1-94-like beta-barrel" evidence="5">
    <location>
        <begin position="286"/>
        <end position="364"/>
    </location>
</feature>
<organism evidence="7 8">
    <name type="scientific">Gossypium anomalum</name>
    <dbReference type="NCBI Taxonomy" id="47600"/>
    <lineage>
        <taxon>Eukaryota</taxon>
        <taxon>Viridiplantae</taxon>
        <taxon>Streptophyta</taxon>
        <taxon>Embryophyta</taxon>
        <taxon>Tracheophyta</taxon>
        <taxon>Spermatophyta</taxon>
        <taxon>Magnoliopsida</taxon>
        <taxon>eudicotyledons</taxon>
        <taxon>Gunneridae</taxon>
        <taxon>Pentapetalae</taxon>
        <taxon>rosids</taxon>
        <taxon>malvids</taxon>
        <taxon>Malvales</taxon>
        <taxon>Malvaceae</taxon>
        <taxon>Malvoideae</taxon>
        <taxon>Gossypium</taxon>
    </lineage>
</organism>
<dbReference type="Pfam" id="PF13976">
    <property type="entry name" value="gag_pre-integrs"/>
    <property type="match status" value="1"/>
</dbReference>
<dbReference type="Pfam" id="PF25597">
    <property type="entry name" value="SH3_retrovirus"/>
    <property type="match status" value="1"/>
</dbReference>
<name>A0A8J5YYG7_9ROSI</name>
<dbReference type="Pfam" id="PF14223">
    <property type="entry name" value="Retrotran_gag_2"/>
    <property type="match status" value="1"/>
</dbReference>
<dbReference type="AlphaFoldDB" id="A0A8J5YYG7"/>
<proteinExistence type="predicted"/>
<evidence type="ECO:0000256" key="1">
    <source>
        <dbReference type="ARBA" id="ARBA00022750"/>
    </source>
</evidence>
<keyword evidence="8" id="KW-1185">Reference proteome</keyword>
<feature type="compositionally biased region" description="Low complexity" evidence="2">
    <location>
        <begin position="625"/>
        <end position="638"/>
    </location>
</feature>
<dbReference type="InterPro" id="IPR043502">
    <property type="entry name" value="DNA/RNA_pol_sf"/>
</dbReference>
<evidence type="ECO:0000259" key="6">
    <source>
        <dbReference type="Pfam" id="PF25597"/>
    </source>
</evidence>
<dbReference type="CDD" id="cd09272">
    <property type="entry name" value="RNase_HI_RT_Ty1"/>
    <property type="match status" value="1"/>
</dbReference>
<evidence type="ECO:0000259" key="4">
    <source>
        <dbReference type="Pfam" id="PF13976"/>
    </source>
</evidence>
<evidence type="ECO:0000259" key="3">
    <source>
        <dbReference type="Pfam" id="PF07727"/>
    </source>
</evidence>
<dbReference type="InterPro" id="IPR054722">
    <property type="entry name" value="PolX-like_BBD"/>
</dbReference>
<sequence>MATSAEAYFSKHDTVKLGEHNFLLWKHQLLLILEGYGLEGFVLGTVSTPPPFVTEIDVTDDILAHLTMAKTSLEIWTAIDRRFGTKSNIKISNMRHSLYSIKKGSLSIKEYLFKIKQLSDGLIATGSLVSTQGQVSIILVGLPIEYDSIRILASATSVSLDLLIEMLLDYNTDKSGHYSSFNRGHRRQGRGWSRGRARGSGRGWSRSRPQCQLCGKMGHMVQTCYHRFDENFFGVGSVQVNCHQLHGQWVPSSSSTCPSATHCCGPTISSQPTSQSSLSTSLDQAWYPDSGATNHITPDLSKLTAASHYTGTTCLSMGNGVLVPISNVGSSVLQAGSRLLRLKSILHVPNVCKNLMSIGKFAKDNAVYFEFHPFLGFVKDIQTGTTLLVGYMHNGLYRFDVSHAAPSKTSPRLLDAHNFNSALLNSAQLTGSPLLWHSRLGHPCNNVLSHVLRTCNIPIKRNSLPQVCPSCQLGKAHKLPFDHSKTMYSSPFELVVSDVWGPAHVQFGCSIRMLQSNGGEYRALSGELSRLVRLSNRLPTLVLQQCSPYEKLYNLKPSYSQLKVFGCACYPYLRPFQPYKLQFRSKQCVFLGVGSNQKGYKCLDTDGRIFISRHLHLPKVLPPSSSAPGLSASLGSSSYPPRAESPTGSCDLDLPFSSSGLHGGTSPTVCAPSLVPQSAAPSPAPVLVNIHPMQTRSKSGIHKPKVFSSALTEKEPTTILEAFQIPAWTAAAQAEYNALLSNGTWDLVPLPEGHRAVGCKWIFRIKRHADGSVARYKGRLVVKGYLQEAGVDFWETFSPVVKPTTIRVVLALAVSFGWALRQVDINNAFLNGDLHEEIYMVQPPGFERQGVSNQQLVSSKADNSLFICHSGSTLVYVLIYVDDIIITGNNSQAIDRFVHDLNARFSLKDLGQLNYFLSIQVTYDKGGVFLSQKKYILELLQKASMDRSKSTPTPITTTCKLTTTAGSPVEDEHLYRSIVGGLQYVVITRPEIAFSVNKVCQFMHRSLDSYFRAVKRILRYLQGTLDYGLQFSPSSKFLLEGFSDASWGSDTDDCRSISGFCIFLGGNPVSWSSRKQQVVSRSTAEAEYRSLAHVTAEMVWIQSLLSELSAPKTKALVWCDSVAAVAVAGNPVMHSKFKHIELDLFFVREKVANGVLQVGHISSQDQIADVLTKPLSEGMFTKFRTQLQVVSNTLNTQEERKDRGML</sequence>
<feature type="compositionally biased region" description="Basic residues" evidence="2">
    <location>
        <begin position="183"/>
        <end position="199"/>
    </location>
</feature>